<proteinExistence type="predicted"/>
<comment type="caution">
    <text evidence="1">The sequence shown here is derived from an EMBL/GenBank/DDBJ whole genome shotgun (WGS) entry which is preliminary data.</text>
</comment>
<dbReference type="EMBL" id="JBHSCR010000002">
    <property type="protein sequence ID" value="MFC4346936.1"/>
    <property type="molecule type" value="Genomic_DNA"/>
</dbReference>
<evidence type="ECO:0000313" key="1">
    <source>
        <dbReference type="EMBL" id="MFC4346936.1"/>
    </source>
</evidence>
<keyword evidence="2" id="KW-1185">Reference proteome</keyword>
<accession>A0ABV8U832</accession>
<evidence type="ECO:0000313" key="2">
    <source>
        <dbReference type="Proteomes" id="UP001595776"/>
    </source>
</evidence>
<gene>
    <name evidence="1" type="ORF">ACFO5Q_03670</name>
</gene>
<sequence>MIENADNIGESQTAFDARFQQDLLDHWREIQHNRKYPDKREFRPQKFPKFLPQLAIVSINGTEKFDDRLTGATVSEVLRLKGNHDRLVSPPDGAVKSIIHNMLSQASKAKGPVYFRGNFQPADSPTIPFTALVLPFSHNGDEDVLDTLMLAFDFSKKQKLELTFPPSEPATKQPQESPA</sequence>
<dbReference type="Pfam" id="PF07310">
    <property type="entry name" value="PAS_5"/>
    <property type="match status" value="1"/>
</dbReference>
<protein>
    <submittedName>
        <fullName evidence="1">PAS domain-containing protein</fullName>
    </submittedName>
</protein>
<dbReference type="InterPro" id="IPR009922">
    <property type="entry name" value="DUF1457"/>
</dbReference>
<dbReference type="RefSeq" id="WP_068147676.1">
    <property type="nucleotide sequence ID" value="NZ_JBHSCR010000002.1"/>
</dbReference>
<organism evidence="1 2">
    <name type="scientific">Kordiimonas lipolytica</name>
    <dbReference type="NCBI Taxonomy" id="1662421"/>
    <lineage>
        <taxon>Bacteria</taxon>
        <taxon>Pseudomonadati</taxon>
        <taxon>Pseudomonadota</taxon>
        <taxon>Alphaproteobacteria</taxon>
        <taxon>Kordiimonadales</taxon>
        <taxon>Kordiimonadaceae</taxon>
        <taxon>Kordiimonas</taxon>
    </lineage>
</organism>
<dbReference type="Proteomes" id="UP001595776">
    <property type="component" value="Unassembled WGS sequence"/>
</dbReference>
<name>A0ABV8U832_9PROT</name>
<reference evidence="2" key="1">
    <citation type="journal article" date="2019" name="Int. J. Syst. Evol. Microbiol.">
        <title>The Global Catalogue of Microorganisms (GCM) 10K type strain sequencing project: providing services to taxonomists for standard genome sequencing and annotation.</title>
        <authorList>
            <consortium name="The Broad Institute Genomics Platform"/>
            <consortium name="The Broad Institute Genome Sequencing Center for Infectious Disease"/>
            <person name="Wu L."/>
            <person name="Ma J."/>
        </authorList>
    </citation>
    <scope>NUCLEOTIDE SEQUENCE [LARGE SCALE GENOMIC DNA]</scope>
    <source>
        <strain evidence="2">CGMCC 1.15304</strain>
    </source>
</reference>